<dbReference type="Proteomes" id="UP000473658">
    <property type="component" value="Unassembled WGS sequence"/>
</dbReference>
<evidence type="ECO:0000256" key="1">
    <source>
        <dbReference type="SAM" id="Phobius"/>
    </source>
</evidence>
<accession>A0AA88EWK3</accession>
<dbReference type="GO" id="GO:0016020">
    <property type="term" value="C:membrane"/>
    <property type="evidence" value="ECO:0007669"/>
    <property type="project" value="TreeGrafter"/>
</dbReference>
<evidence type="ECO:0000313" key="4">
    <source>
        <dbReference type="Proteomes" id="UP000473658"/>
    </source>
</evidence>
<dbReference type="InterPro" id="IPR050879">
    <property type="entry name" value="Acyltransferase_3"/>
</dbReference>
<keyword evidence="1" id="KW-0812">Transmembrane</keyword>
<dbReference type="RefSeq" id="WP_149900639.1">
    <property type="nucleotide sequence ID" value="NZ_QRFF01000006.1"/>
</dbReference>
<dbReference type="AlphaFoldDB" id="A0AA88EWK3"/>
<keyword evidence="1" id="KW-1133">Transmembrane helix</keyword>
<keyword evidence="3" id="KW-0012">Acyltransferase</keyword>
<keyword evidence="3" id="KW-0808">Transferase</keyword>
<feature type="transmembrane region" description="Helical" evidence="1">
    <location>
        <begin position="259"/>
        <end position="276"/>
    </location>
</feature>
<feature type="transmembrane region" description="Helical" evidence="1">
    <location>
        <begin position="112"/>
        <end position="134"/>
    </location>
</feature>
<feature type="transmembrane region" description="Helical" evidence="1">
    <location>
        <begin position="37"/>
        <end position="60"/>
    </location>
</feature>
<proteinExistence type="predicted"/>
<dbReference type="PANTHER" id="PTHR23028">
    <property type="entry name" value="ACETYLTRANSFERASE"/>
    <property type="match status" value="1"/>
</dbReference>
<dbReference type="GO" id="GO:0000271">
    <property type="term" value="P:polysaccharide biosynthetic process"/>
    <property type="evidence" value="ECO:0007669"/>
    <property type="project" value="TreeGrafter"/>
</dbReference>
<protein>
    <submittedName>
        <fullName evidence="3">Acyltransferase</fullName>
    </submittedName>
</protein>
<name>A0AA88EWK3_RHIRH</name>
<gene>
    <name evidence="3" type="ORF">DXM27_19325</name>
</gene>
<feature type="transmembrane region" description="Helical" evidence="1">
    <location>
        <begin position="141"/>
        <end position="159"/>
    </location>
</feature>
<feature type="transmembrane region" description="Helical" evidence="1">
    <location>
        <begin position="7"/>
        <end position="25"/>
    </location>
</feature>
<feature type="transmembrane region" description="Helical" evidence="1">
    <location>
        <begin position="69"/>
        <end position="92"/>
    </location>
</feature>
<dbReference type="Pfam" id="PF01757">
    <property type="entry name" value="Acyl_transf_3"/>
    <property type="match status" value="1"/>
</dbReference>
<evidence type="ECO:0000313" key="3">
    <source>
        <dbReference type="EMBL" id="KAA3499313.1"/>
    </source>
</evidence>
<feature type="transmembrane region" description="Helical" evidence="1">
    <location>
        <begin position="195"/>
        <end position="212"/>
    </location>
</feature>
<reference evidence="3 4" key="1">
    <citation type="submission" date="2018-08" db="EMBL/GenBank/DDBJ databases">
        <title>Crown Gall in kiwifruit.</title>
        <authorList>
            <person name="Visnovsky S.B."/>
            <person name="Pitman A.R."/>
        </authorList>
    </citation>
    <scope>NUCLEOTIDE SEQUENCE [LARGE SCALE GENOMIC DNA]</scope>
    <source>
        <strain evidence="3 4">SBV_302_78_2</strain>
    </source>
</reference>
<keyword evidence="1" id="KW-0472">Membrane</keyword>
<feature type="domain" description="Acyltransferase 3" evidence="2">
    <location>
        <begin position="5"/>
        <end position="297"/>
    </location>
</feature>
<dbReference type="InterPro" id="IPR002656">
    <property type="entry name" value="Acyl_transf_3_dom"/>
</dbReference>
<dbReference type="PANTHER" id="PTHR23028:SF131">
    <property type="entry name" value="BLR2367 PROTEIN"/>
    <property type="match status" value="1"/>
</dbReference>
<feature type="transmembrane region" description="Helical" evidence="1">
    <location>
        <begin position="218"/>
        <end position="238"/>
    </location>
</feature>
<sequence length="327" mass="35388">MQKVYSIQFLRALAAFSVLLFHIVGDPFTIGAAGVDVFFVISGLIMGSFATAGGPGAFLYHRLVRIVPLYWAVTLVMCAGAMAGVFSTFTFTLEHLWKSLLFIPYTGDNGEVAPLLVVGWTLNMEMFFYIVFALGLAVRAPLAVTVGILSVMALAGQVLPSQSPFIQTWTSPLLLEFLGGLLLSRFMFQGGQAGIAALVISLTGFVAAAMISEQSGMMRLMTWGVPAFFLVAGCVWLENAGLWPRRLLKPIEIIGDSSYALYLLHGLVISIIHKILAPGILAGAVIIIVALAVSVLAHFLFEKPLIKLFRRKYGGGPRRQDHAVPVR</sequence>
<comment type="caution">
    <text evidence="3">The sequence shown here is derived from an EMBL/GenBank/DDBJ whole genome shotgun (WGS) entry which is preliminary data.</text>
</comment>
<evidence type="ECO:0000259" key="2">
    <source>
        <dbReference type="Pfam" id="PF01757"/>
    </source>
</evidence>
<dbReference type="EMBL" id="QRFF01000006">
    <property type="protein sequence ID" value="KAA3499313.1"/>
    <property type="molecule type" value="Genomic_DNA"/>
</dbReference>
<organism evidence="3 4">
    <name type="scientific">Rhizobium rhizogenes</name>
    <name type="common">Agrobacterium rhizogenes</name>
    <dbReference type="NCBI Taxonomy" id="359"/>
    <lineage>
        <taxon>Bacteria</taxon>
        <taxon>Pseudomonadati</taxon>
        <taxon>Pseudomonadota</taxon>
        <taxon>Alphaproteobacteria</taxon>
        <taxon>Hyphomicrobiales</taxon>
        <taxon>Rhizobiaceae</taxon>
        <taxon>Rhizobium/Agrobacterium group</taxon>
        <taxon>Rhizobium</taxon>
    </lineage>
</organism>
<dbReference type="GO" id="GO:0016747">
    <property type="term" value="F:acyltransferase activity, transferring groups other than amino-acyl groups"/>
    <property type="evidence" value="ECO:0007669"/>
    <property type="project" value="InterPro"/>
</dbReference>
<feature type="transmembrane region" description="Helical" evidence="1">
    <location>
        <begin position="282"/>
        <end position="301"/>
    </location>
</feature>